<dbReference type="GO" id="GO:0004672">
    <property type="term" value="F:protein kinase activity"/>
    <property type="evidence" value="ECO:0007669"/>
    <property type="project" value="InterPro"/>
</dbReference>
<feature type="compositionally biased region" description="Low complexity" evidence="1">
    <location>
        <begin position="76"/>
        <end position="92"/>
    </location>
</feature>
<feature type="domain" description="Protein kinase" evidence="2">
    <location>
        <begin position="291"/>
        <end position="683"/>
    </location>
</feature>
<dbReference type="OrthoDB" id="4062651at2759"/>
<organism evidence="3 4">
    <name type="scientific">Morchella conica CCBAS932</name>
    <dbReference type="NCBI Taxonomy" id="1392247"/>
    <lineage>
        <taxon>Eukaryota</taxon>
        <taxon>Fungi</taxon>
        <taxon>Dikarya</taxon>
        <taxon>Ascomycota</taxon>
        <taxon>Pezizomycotina</taxon>
        <taxon>Pezizomycetes</taxon>
        <taxon>Pezizales</taxon>
        <taxon>Morchellaceae</taxon>
        <taxon>Morchella</taxon>
    </lineage>
</organism>
<dbReference type="InterPro" id="IPR000719">
    <property type="entry name" value="Prot_kinase_dom"/>
</dbReference>
<dbReference type="InterPro" id="IPR011009">
    <property type="entry name" value="Kinase-like_dom_sf"/>
</dbReference>
<feature type="compositionally biased region" description="Polar residues" evidence="1">
    <location>
        <begin position="93"/>
        <end position="120"/>
    </location>
</feature>
<evidence type="ECO:0000313" key="4">
    <source>
        <dbReference type="Proteomes" id="UP000277580"/>
    </source>
</evidence>
<sequence>MFFFPAPHRPFSEERHPPPGPPAIIVPTTRRRRAESLITINSLKVPSKDSSKGSSKASSRDSANDPSKDSLKDSSKASSKASSKLSSKAASSTQSPTIASKMSFTRSSRAPSTVNSTTSIASPAPTLDCLEIVSMTPSSTVISSYISLVLHVQNPFADRAGINQNAVFLRQEEASPWYIPPVPVNDVPTNFPIHSTADSPAQVPEEFENLSKIVSMTPQSIILNANFGNPWYVLEIQETGDGNPYFALVATYSYQLLLSSLKCPSQLGIRTSEEVEEEQTICGLYERHSLAYHVEKLGKLSRVGYLGEEDVRDNSRRVFIKMLDVDDETGKREEFADRDMALDLMRQADNIYNEITLLDKIPLHPYIMSPIGYVTLGSEEEGDKDGDKVVGYISDYYKNGRLSDYLFLPSLPGMPRVARKIKLIQKAKWAYQIVSAVKHLQRMAQKSLGDGERGFGLERFMIDEYLQLHLIGFGDDEKVSRLSWRVPPEARIRGEWDVTVERSGAKNKVEWNKLIWKRNNYVRLMFEKENLAELKDIKDFDPKSPSPLCSTINSVPGNICNRSRREDSNTDGDGASAEDIRKGINRRKQYFKDWSAFKEWRAIPGALEMVETYSVGIMLWLLFEQVPPETMKYGEDIPITWTESEIWTQCGPIPLKWREIVEACVRVNPSDRVGLDEVLSTFVKEVGKRWDVGWAMG</sequence>
<keyword evidence="4" id="KW-1185">Reference proteome</keyword>
<dbReference type="Proteomes" id="UP000277580">
    <property type="component" value="Unassembled WGS sequence"/>
</dbReference>
<dbReference type="GO" id="GO:0005524">
    <property type="term" value="F:ATP binding"/>
    <property type="evidence" value="ECO:0007669"/>
    <property type="project" value="InterPro"/>
</dbReference>
<feature type="compositionally biased region" description="Basic and acidic residues" evidence="1">
    <location>
        <begin position="58"/>
        <end position="75"/>
    </location>
</feature>
<gene>
    <name evidence="3" type="ORF">P167DRAFT_601938</name>
</gene>
<evidence type="ECO:0000313" key="3">
    <source>
        <dbReference type="EMBL" id="RPB16732.1"/>
    </source>
</evidence>
<name>A0A3N4L5F7_9PEZI</name>
<proteinExistence type="predicted"/>
<dbReference type="PROSITE" id="PS50011">
    <property type="entry name" value="PROTEIN_KINASE_DOM"/>
    <property type="match status" value="1"/>
</dbReference>
<accession>A0A3N4L5F7</accession>
<evidence type="ECO:0000259" key="2">
    <source>
        <dbReference type="PROSITE" id="PS50011"/>
    </source>
</evidence>
<dbReference type="AlphaFoldDB" id="A0A3N4L5F7"/>
<dbReference type="Gene3D" id="1.10.510.10">
    <property type="entry name" value="Transferase(Phosphotransferase) domain 1"/>
    <property type="match status" value="1"/>
</dbReference>
<protein>
    <recommendedName>
        <fullName evidence="2">Protein kinase domain-containing protein</fullName>
    </recommendedName>
</protein>
<dbReference type="EMBL" id="ML119107">
    <property type="protein sequence ID" value="RPB16732.1"/>
    <property type="molecule type" value="Genomic_DNA"/>
</dbReference>
<dbReference type="InParanoid" id="A0A3N4L5F7"/>
<dbReference type="SUPFAM" id="SSF56112">
    <property type="entry name" value="Protein kinase-like (PK-like)"/>
    <property type="match status" value="2"/>
</dbReference>
<feature type="region of interest" description="Disordered" evidence="1">
    <location>
        <begin position="1"/>
        <end position="120"/>
    </location>
</feature>
<reference evidence="3 4" key="1">
    <citation type="journal article" date="2018" name="Nat. Ecol. Evol.">
        <title>Pezizomycetes genomes reveal the molecular basis of ectomycorrhizal truffle lifestyle.</title>
        <authorList>
            <person name="Murat C."/>
            <person name="Payen T."/>
            <person name="Noel B."/>
            <person name="Kuo A."/>
            <person name="Morin E."/>
            <person name="Chen J."/>
            <person name="Kohler A."/>
            <person name="Krizsan K."/>
            <person name="Balestrini R."/>
            <person name="Da Silva C."/>
            <person name="Montanini B."/>
            <person name="Hainaut M."/>
            <person name="Levati E."/>
            <person name="Barry K.W."/>
            <person name="Belfiori B."/>
            <person name="Cichocki N."/>
            <person name="Clum A."/>
            <person name="Dockter R.B."/>
            <person name="Fauchery L."/>
            <person name="Guy J."/>
            <person name="Iotti M."/>
            <person name="Le Tacon F."/>
            <person name="Lindquist E.A."/>
            <person name="Lipzen A."/>
            <person name="Malagnac F."/>
            <person name="Mello A."/>
            <person name="Molinier V."/>
            <person name="Miyauchi S."/>
            <person name="Poulain J."/>
            <person name="Riccioni C."/>
            <person name="Rubini A."/>
            <person name="Sitrit Y."/>
            <person name="Splivallo R."/>
            <person name="Traeger S."/>
            <person name="Wang M."/>
            <person name="Zifcakova L."/>
            <person name="Wipf D."/>
            <person name="Zambonelli A."/>
            <person name="Paolocci F."/>
            <person name="Nowrousian M."/>
            <person name="Ottonello S."/>
            <person name="Baldrian P."/>
            <person name="Spatafora J.W."/>
            <person name="Henrissat B."/>
            <person name="Nagy L.G."/>
            <person name="Aury J.M."/>
            <person name="Wincker P."/>
            <person name="Grigoriev I.V."/>
            <person name="Bonfante P."/>
            <person name="Martin F.M."/>
        </authorList>
    </citation>
    <scope>NUCLEOTIDE SEQUENCE [LARGE SCALE GENOMIC DNA]</scope>
    <source>
        <strain evidence="3 4">CCBAS932</strain>
    </source>
</reference>
<evidence type="ECO:0000256" key="1">
    <source>
        <dbReference type="SAM" id="MobiDB-lite"/>
    </source>
</evidence>